<evidence type="ECO:0000259" key="1">
    <source>
        <dbReference type="Pfam" id="PF04296"/>
    </source>
</evidence>
<dbReference type="STRING" id="1261640.BHK98_00510"/>
<comment type="caution">
    <text evidence="2">The sequence shown here is derived from an EMBL/GenBank/DDBJ whole genome shotgun (WGS) entry which is preliminary data.</text>
</comment>
<evidence type="ECO:0000313" key="3">
    <source>
        <dbReference type="Proteomes" id="UP000187404"/>
    </source>
</evidence>
<gene>
    <name evidence="2" type="ORF">BHK98_00510</name>
</gene>
<feature type="domain" description="YlxR" evidence="1">
    <location>
        <begin position="2"/>
        <end position="73"/>
    </location>
</feature>
<dbReference type="Proteomes" id="UP000187404">
    <property type="component" value="Unassembled WGS sequence"/>
</dbReference>
<organism evidence="2 3">
    <name type="scientific">Hornefia porci</name>
    <dbReference type="NCBI Taxonomy" id="2652292"/>
    <lineage>
        <taxon>Bacteria</taxon>
        <taxon>Bacillati</taxon>
        <taxon>Bacillota</taxon>
        <taxon>Clostridia</taxon>
        <taxon>Peptostreptococcales</taxon>
        <taxon>Anaerovoracaceae</taxon>
        <taxon>Hornefia</taxon>
    </lineage>
</organism>
<evidence type="ECO:0000313" key="2">
    <source>
        <dbReference type="EMBL" id="OLR54705.1"/>
    </source>
</evidence>
<dbReference type="InterPro" id="IPR037465">
    <property type="entry name" value="YlxR"/>
</dbReference>
<dbReference type="SUPFAM" id="SSF64376">
    <property type="entry name" value="YlxR-like"/>
    <property type="match status" value="1"/>
</dbReference>
<dbReference type="OrthoDB" id="9813251at2"/>
<dbReference type="PANTHER" id="PTHR34215:SF1">
    <property type="entry name" value="YLXR DOMAIN-CONTAINING PROTEIN"/>
    <property type="match status" value="1"/>
</dbReference>
<dbReference type="InterPro" id="IPR035931">
    <property type="entry name" value="YlxR-like_sf"/>
</dbReference>
<reference evidence="2 3" key="1">
    <citation type="journal article" date="2016" name="Appl. Environ. Microbiol.">
        <title>Function and Phylogeny of Bacterial Butyryl Coenzyme A:Acetate Transferases and Their Diversity in the Proximal Colon of Swine.</title>
        <authorList>
            <person name="Trachsel J."/>
            <person name="Bayles D.O."/>
            <person name="Looft T."/>
            <person name="Levine U.Y."/>
            <person name="Allen H.K."/>
        </authorList>
    </citation>
    <scope>NUCLEOTIDE SEQUENCE [LARGE SCALE GENOMIC DNA]</scope>
    <source>
        <strain evidence="2 3">68-3-10</strain>
    </source>
</reference>
<proteinExistence type="predicted"/>
<dbReference type="Gene3D" id="3.30.1230.10">
    <property type="entry name" value="YlxR-like"/>
    <property type="match status" value="1"/>
</dbReference>
<dbReference type="PANTHER" id="PTHR34215">
    <property type="entry name" value="BLL0784 PROTEIN"/>
    <property type="match status" value="1"/>
</dbReference>
<dbReference type="CDD" id="cd00279">
    <property type="entry name" value="YlxR"/>
    <property type="match status" value="1"/>
</dbReference>
<accession>A0A1Q9JES7</accession>
<keyword evidence="3" id="KW-1185">Reference proteome</keyword>
<dbReference type="Pfam" id="PF04296">
    <property type="entry name" value="YlxR"/>
    <property type="match status" value="1"/>
</dbReference>
<protein>
    <recommendedName>
        <fullName evidence="1">YlxR domain-containing protein</fullName>
    </recommendedName>
</protein>
<dbReference type="EMBL" id="MJIE01000001">
    <property type="protein sequence ID" value="OLR54705.1"/>
    <property type="molecule type" value="Genomic_DNA"/>
</dbReference>
<sequence>MRRCIGCMESKPKQDLIRIAFYEGELSVDPGGKAKGRGVYLCRSRECAALAKKKNALQRNFKQNFSGETIERIFEELLNAEQ</sequence>
<name>A0A1Q9JES7_9FIRM</name>
<dbReference type="NCBIfam" id="NF047356">
    <property type="entry name" value="RNA_bind_RnpM"/>
    <property type="match status" value="1"/>
</dbReference>
<dbReference type="AlphaFoldDB" id="A0A1Q9JES7"/>
<dbReference type="InterPro" id="IPR007393">
    <property type="entry name" value="YlxR_dom"/>
</dbReference>